<feature type="transmembrane region" description="Helical" evidence="6">
    <location>
        <begin position="416"/>
        <end position="437"/>
    </location>
</feature>
<keyword evidence="9" id="KW-1185">Reference proteome</keyword>
<keyword evidence="5 6" id="KW-0472">Membrane</keyword>
<dbReference type="PANTHER" id="PTHR34820:SF4">
    <property type="entry name" value="INNER MEMBRANE PROTEIN YEBZ"/>
    <property type="match status" value="1"/>
</dbReference>
<keyword evidence="3 6" id="KW-0812">Transmembrane</keyword>
<reference evidence="8 9" key="1">
    <citation type="submission" date="2020-07" db="EMBL/GenBank/DDBJ databases">
        <title>Sequencing the genomes of 1000 actinobacteria strains.</title>
        <authorList>
            <person name="Klenk H.-P."/>
        </authorList>
    </citation>
    <scope>NUCLEOTIDE SEQUENCE [LARGE SCALE GENOMIC DNA]</scope>
    <source>
        <strain evidence="8 9">DSM 19663</strain>
    </source>
</reference>
<feature type="transmembrane region" description="Helical" evidence="6">
    <location>
        <begin position="449"/>
        <end position="473"/>
    </location>
</feature>
<feature type="transmembrane region" description="Helical" evidence="6">
    <location>
        <begin position="616"/>
        <end position="637"/>
    </location>
</feature>
<feature type="transmembrane region" description="Helical" evidence="6">
    <location>
        <begin position="103"/>
        <end position="133"/>
    </location>
</feature>
<evidence type="ECO:0000256" key="3">
    <source>
        <dbReference type="ARBA" id="ARBA00022692"/>
    </source>
</evidence>
<feature type="transmembrane region" description="Helical" evidence="6">
    <location>
        <begin position="317"/>
        <end position="339"/>
    </location>
</feature>
<evidence type="ECO:0000259" key="7">
    <source>
        <dbReference type="Pfam" id="PF05425"/>
    </source>
</evidence>
<evidence type="ECO:0000256" key="1">
    <source>
        <dbReference type="ARBA" id="ARBA00004651"/>
    </source>
</evidence>
<sequence length="680" mass="72826">MTSTRPAPASRDSSRATTTRSPWGALGIGALATTAVLTLVVALALGGGADAPLVADPGLVVRYGLPVAKLVLTLSAAATIGGLLLALIALAPGRPEHHRALDIAAGAAGLWTLASAVAGFLTFLSVFLEPIALDERFGRLLATFFGETDIGRAWLWTTVMAATVTVLCFAARSQAVLAFVGLLAVATLWPVAQQGHAGGTADHDAAVTAVYLHSVFAAVWVGGLLTLVLLRRELGDRLPVVLARYSTLALIAFVVVAASGLVSAQLRVGGWEGLDSGYGAIVIGKVVALVALGGFGAAYRRVLIGRVERDRTPRASFWAIVVVELAVMGIASGLATALARTPSPVPEVPVDQLDDPSPAEWLTGAPLPPPFEPWRVLTEWDLNLLWALLAAFGTFFYVAGVLRLHRRGDRWPVHRSILWVAGMVALLVVTSSGIAVYERYLFSVHMLGHMMLSMGIPVLLVLSAPVTLAARAIRVRKDGSRGPREWILAIVHSRFASIVGHPIVASVIFAVSLLVFYYSPLFSWAVTDHLGHQWMILHFLLSGYFFVNALIGVDPAPYRPPYPVRLMILLATMAFHAFFGLSLITGTSLLLPEWYGAMGREWGDTPLEDQVRGGEIAWSVGEIPTVALAILVAVMWSRDDSRETKRRDRQADRDDDAELKAYNAMLAKRAARGEPRAPTS</sequence>
<evidence type="ECO:0000313" key="9">
    <source>
        <dbReference type="Proteomes" id="UP000585905"/>
    </source>
</evidence>
<dbReference type="InterPro" id="IPR019108">
    <property type="entry name" value="Caa3_assmbl_CtaG-rel"/>
</dbReference>
<dbReference type="EMBL" id="JACGWX010000005">
    <property type="protein sequence ID" value="MBA8848505.1"/>
    <property type="molecule type" value="Genomic_DNA"/>
</dbReference>
<keyword evidence="4 6" id="KW-1133">Transmembrane helix</keyword>
<comment type="subcellular location">
    <subcellularLocation>
        <location evidence="1">Cell membrane</location>
        <topology evidence="1">Multi-pass membrane protein</topology>
    </subcellularLocation>
</comment>
<feature type="transmembrane region" description="Helical" evidence="6">
    <location>
        <begin position="175"/>
        <end position="192"/>
    </location>
</feature>
<comment type="caution">
    <text evidence="8">The sequence shown here is derived from an EMBL/GenBank/DDBJ whole genome shotgun (WGS) entry which is preliminary data.</text>
</comment>
<evidence type="ECO:0000256" key="6">
    <source>
        <dbReference type="SAM" id="Phobius"/>
    </source>
</evidence>
<feature type="transmembrane region" description="Helical" evidence="6">
    <location>
        <begin position="242"/>
        <end position="266"/>
    </location>
</feature>
<feature type="transmembrane region" description="Helical" evidence="6">
    <location>
        <begin position="566"/>
        <end position="591"/>
    </location>
</feature>
<dbReference type="InterPro" id="IPR032694">
    <property type="entry name" value="CopC/D"/>
</dbReference>
<name>A0A839EGQ9_9MICO</name>
<feature type="transmembrane region" description="Helical" evidence="6">
    <location>
        <begin position="531"/>
        <end position="554"/>
    </location>
</feature>
<evidence type="ECO:0000256" key="5">
    <source>
        <dbReference type="ARBA" id="ARBA00023136"/>
    </source>
</evidence>
<evidence type="ECO:0000256" key="4">
    <source>
        <dbReference type="ARBA" id="ARBA00022989"/>
    </source>
</evidence>
<gene>
    <name evidence="8" type="ORF">FHX53_002109</name>
</gene>
<dbReference type="Pfam" id="PF05425">
    <property type="entry name" value="CopD"/>
    <property type="match status" value="1"/>
</dbReference>
<proteinExistence type="predicted"/>
<accession>A0A839EGQ9</accession>
<dbReference type="GO" id="GO:0005886">
    <property type="term" value="C:plasma membrane"/>
    <property type="evidence" value="ECO:0007669"/>
    <property type="project" value="UniProtKB-SubCell"/>
</dbReference>
<dbReference type="Pfam" id="PF09678">
    <property type="entry name" value="Caa3_CtaG"/>
    <property type="match status" value="1"/>
</dbReference>
<feature type="domain" description="Copper resistance protein D" evidence="7">
    <location>
        <begin position="241"/>
        <end position="338"/>
    </location>
</feature>
<feature type="transmembrane region" description="Helical" evidence="6">
    <location>
        <begin position="212"/>
        <end position="230"/>
    </location>
</feature>
<feature type="transmembrane region" description="Helical" evidence="6">
    <location>
        <begin position="278"/>
        <end position="297"/>
    </location>
</feature>
<dbReference type="InterPro" id="IPR008457">
    <property type="entry name" value="Cu-R_CopD_dom"/>
</dbReference>
<feature type="transmembrane region" description="Helical" evidence="6">
    <location>
        <begin position="494"/>
        <end position="519"/>
    </location>
</feature>
<dbReference type="GO" id="GO:0006825">
    <property type="term" value="P:copper ion transport"/>
    <property type="evidence" value="ECO:0007669"/>
    <property type="project" value="InterPro"/>
</dbReference>
<feature type="transmembrane region" description="Helical" evidence="6">
    <location>
        <begin position="153"/>
        <end position="170"/>
    </location>
</feature>
<protein>
    <submittedName>
        <fullName evidence="8">Putative copper resistance protein D</fullName>
    </submittedName>
</protein>
<dbReference type="AlphaFoldDB" id="A0A839EGQ9"/>
<feature type="transmembrane region" description="Helical" evidence="6">
    <location>
        <begin position="67"/>
        <end position="91"/>
    </location>
</feature>
<evidence type="ECO:0000256" key="2">
    <source>
        <dbReference type="ARBA" id="ARBA00022475"/>
    </source>
</evidence>
<feature type="transmembrane region" description="Helical" evidence="6">
    <location>
        <begin position="384"/>
        <end position="404"/>
    </location>
</feature>
<dbReference type="PANTHER" id="PTHR34820">
    <property type="entry name" value="INNER MEMBRANE PROTEIN YEBZ"/>
    <property type="match status" value="1"/>
</dbReference>
<organism evidence="8 9">
    <name type="scientific">Microcella alkalica</name>
    <dbReference type="NCBI Taxonomy" id="355930"/>
    <lineage>
        <taxon>Bacteria</taxon>
        <taxon>Bacillati</taxon>
        <taxon>Actinomycetota</taxon>
        <taxon>Actinomycetes</taxon>
        <taxon>Micrococcales</taxon>
        <taxon>Microbacteriaceae</taxon>
        <taxon>Microcella</taxon>
    </lineage>
</organism>
<feature type="transmembrane region" description="Helical" evidence="6">
    <location>
        <begin position="21"/>
        <end position="47"/>
    </location>
</feature>
<keyword evidence="2" id="KW-1003">Cell membrane</keyword>
<dbReference type="Proteomes" id="UP000585905">
    <property type="component" value="Unassembled WGS sequence"/>
</dbReference>
<evidence type="ECO:0000313" key="8">
    <source>
        <dbReference type="EMBL" id="MBA8848505.1"/>
    </source>
</evidence>